<sequence>MGQFPAADLRRLSNGWLFTGGTEIGWMVLVSDREEFALHLLFVVWCGGRND</sequence>
<dbReference type="EMBL" id="CAEKDK010000007">
    <property type="protein sequence ID" value="CAB4286543.1"/>
    <property type="molecule type" value="Genomic_DNA"/>
</dbReference>
<name>A0A6J5VEG1_PRUAR</name>
<proteinExistence type="predicted"/>
<accession>A0A6J5VEG1</accession>
<evidence type="ECO:0000313" key="1">
    <source>
        <dbReference type="EMBL" id="CAB4286543.1"/>
    </source>
</evidence>
<gene>
    <name evidence="1" type="ORF">CURHAP_LOCUS43956</name>
</gene>
<dbReference type="Proteomes" id="UP000507222">
    <property type="component" value="Unassembled WGS sequence"/>
</dbReference>
<reference evidence="1 2" key="1">
    <citation type="submission" date="2020-05" db="EMBL/GenBank/DDBJ databases">
        <authorList>
            <person name="Campoy J."/>
            <person name="Schneeberger K."/>
            <person name="Spophaly S."/>
        </authorList>
    </citation>
    <scope>NUCLEOTIDE SEQUENCE [LARGE SCALE GENOMIC DNA]</scope>
    <source>
        <strain evidence="1">PruArmRojPasFocal</strain>
    </source>
</reference>
<protein>
    <submittedName>
        <fullName evidence="1">Uncharacterized protein</fullName>
    </submittedName>
</protein>
<evidence type="ECO:0000313" key="2">
    <source>
        <dbReference type="Proteomes" id="UP000507222"/>
    </source>
</evidence>
<organism evidence="1 2">
    <name type="scientific">Prunus armeniaca</name>
    <name type="common">Apricot</name>
    <name type="synonym">Armeniaca vulgaris</name>
    <dbReference type="NCBI Taxonomy" id="36596"/>
    <lineage>
        <taxon>Eukaryota</taxon>
        <taxon>Viridiplantae</taxon>
        <taxon>Streptophyta</taxon>
        <taxon>Embryophyta</taxon>
        <taxon>Tracheophyta</taxon>
        <taxon>Spermatophyta</taxon>
        <taxon>Magnoliopsida</taxon>
        <taxon>eudicotyledons</taxon>
        <taxon>Gunneridae</taxon>
        <taxon>Pentapetalae</taxon>
        <taxon>rosids</taxon>
        <taxon>fabids</taxon>
        <taxon>Rosales</taxon>
        <taxon>Rosaceae</taxon>
        <taxon>Amygdaloideae</taxon>
        <taxon>Amygdaleae</taxon>
        <taxon>Prunus</taxon>
    </lineage>
</organism>
<dbReference type="AlphaFoldDB" id="A0A6J5VEG1"/>